<protein>
    <submittedName>
        <fullName evidence="1">Uncharacterized protein</fullName>
    </submittedName>
</protein>
<keyword evidence="2" id="KW-1185">Reference proteome</keyword>
<reference evidence="2" key="2">
    <citation type="submission" date="2023-07" db="EMBL/GenBank/DDBJ databases">
        <authorList>
            <person name="Jung D.-H."/>
        </authorList>
    </citation>
    <scope>NUCLEOTIDE SEQUENCE [LARGE SCALE GENOMIC DNA]</scope>
    <source>
        <strain evidence="2">JA-25</strain>
    </source>
</reference>
<evidence type="ECO:0000313" key="2">
    <source>
        <dbReference type="Proteomes" id="UP000606008"/>
    </source>
</evidence>
<gene>
    <name evidence="1" type="ORF">F7231_26635</name>
</gene>
<evidence type="ECO:0000313" key="1">
    <source>
        <dbReference type="EMBL" id="NID13774.1"/>
    </source>
</evidence>
<name>A0ABX0QN61_9BACT</name>
<accession>A0ABX0QN61</accession>
<sequence length="148" mass="17291">MYTAKEVEELIRQADSLEELEAARKHKIDLMRQTQAPGWMPDEVVQLSDVMVEKHYALIDREVRIRHYKEDNQYNTLILDGIEFALSDWVTPMQYAKLFNIANVATITNWIARGIIPTENIKEVSQLGIKLIRAVRHDPRPYKRSEQA</sequence>
<dbReference type="RefSeq" id="WP_166694286.1">
    <property type="nucleotide sequence ID" value="NZ_WAEL01000015.1"/>
</dbReference>
<reference evidence="2" key="1">
    <citation type="submission" date="2019-09" db="EMBL/GenBank/DDBJ databases">
        <authorList>
            <person name="Jung D.-H."/>
        </authorList>
    </citation>
    <scope>NUCLEOTIDE SEQUENCE [LARGE SCALE GENOMIC DNA]</scope>
    <source>
        <strain evidence="2">JA-25</strain>
    </source>
</reference>
<dbReference type="EMBL" id="WAEL01000015">
    <property type="protein sequence ID" value="NID13774.1"/>
    <property type="molecule type" value="Genomic_DNA"/>
</dbReference>
<proteinExistence type="predicted"/>
<comment type="caution">
    <text evidence="1">The sequence shown here is derived from an EMBL/GenBank/DDBJ whole genome shotgun (WGS) entry which is preliminary data.</text>
</comment>
<dbReference type="Proteomes" id="UP000606008">
    <property type="component" value="Unassembled WGS sequence"/>
</dbReference>
<organism evidence="1 2">
    <name type="scientific">Fibrivirga algicola</name>
    <dbReference type="NCBI Taxonomy" id="2950420"/>
    <lineage>
        <taxon>Bacteria</taxon>
        <taxon>Pseudomonadati</taxon>
        <taxon>Bacteroidota</taxon>
        <taxon>Cytophagia</taxon>
        <taxon>Cytophagales</taxon>
        <taxon>Spirosomataceae</taxon>
        <taxon>Fibrivirga</taxon>
    </lineage>
</organism>